<protein>
    <submittedName>
        <fullName evidence="1">Uncharacterized protein</fullName>
    </submittedName>
</protein>
<evidence type="ECO:0000313" key="1">
    <source>
        <dbReference type="EMBL" id="MBE1557689.1"/>
    </source>
</evidence>
<comment type="caution">
    <text evidence="1">The sequence shown here is derived from an EMBL/GenBank/DDBJ whole genome shotgun (WGS) entry which is preliminary data.</text>
</comment>
<proteinExistence type="predicted"/>
<keyword evidence="2" id="KW-1185">Reference proteome</keyword>
<dbReference type="EMBL" id="JADBEF010000001">
    <property type="protein sequence ID" value="MBE1557689.1"/>
    <property type="molecule type" value="Genomic_DNA"/>
</dbReference>
<name>A0ABR9K6P8_9ACTN</name>
<reference evidence="1 2" key="1">
    <citation type="submission" date="2020-10" db="EMBL/GenBank/DDBJ databases">
        <title>Sequencing the genomes of 1000 actinobacteria strains.</title>
        <authorList>
            <person name="Klenk H.-P."/>
        </authorList>
    </citation>
    <scope>NUCLEOTIDE SEQUENCE [LARGE SCALE GENOMIC DNA]</scope>
    <source>
        <strain evidence="1 2">DSM 43748</strain>
    </source>
</reference>
<sequence length="72" mass="7765">MDVEAFQTGPGVQDFEQGAVGGADVAGVADLATGFGVEGRAVHDDFEGSYGWPIWRDYHRSGFMIYGLARPR</sequence>
<gene>
    <name evidence="1" type="ORF">H4W81_000468</name>
</gene>
<evidence type="ECO:0000313" key="2">
    <source>
        <dbReference type="Proteomes" id="UP000661607"/>
    </source>
</evidence>
<organism evidence="1 2">
    <name type="scientific">Nonomuraea africana</name>
    <dbReference type="NCBI Taxonomy" id="46171"/>
    <lineage>
        <taxon>Bacteria</taxon>
        <taxon>Bacillati</taxon>
        <taxon>Actinomycetota</taxon>
        <taxon>Actinomycetes</taxon>
        <taxon>Streptosporangiales</taxon>
        <taxon>Streptosporangiaceae</taxon>
        <taxon>Nonomuraea</taxon>
    </lineage>
</organism>
<accession>A0ABR9K6P8</accession>
<dbReference type="Proteomes" id="UP000661607">
    <property type="component" value="Unassembled WGS sequence"/>
</dbReference>